<proteinExistence type="predicted"/>
<reference evidence="2 3" key="1">
    <citation type="submission" date="2016-07" db="EMBL/GenBank/DDBJ databases">
        <title>Draft Genome Sequence of Methylobrevis pamukkalensis PK2.</title>
        <authorList>
            <person name="Vasilenko O.V."/>
            <person name="Doronina N.V."/>
            <person name="Shmareva M.N."/>
            <person name="Tarlachkov S.V."/>
            <person name="Mustakhimov I."/>
            <person name="Trotsenko Y.A."/>
        </authorList>
    </citation>
    <scope>NUCLEOTIDE SEQUENCE [LARGE SCALE GENOMIC DNA]</scope>
    <source>
        <strain evidence="2 3">PK2</strain>
    </source>
</reference>
<name>A0A1E3H5B9_9HYPH</name>
<accession>A0A1E3H5B9</accession>
<comment type="caution">
    <text evidence="2">The sequence shown here is derived from an EMBL/GenBank/DDBJ whole genome shotgun (WGS) entry which is preliminary data.</text>
</comment>
<sequence>MVKKPAAGPKAEEYTDQMKAATEQGLANARKAFDEMMGVAQKSIEGLETSTSTLQGHMRDVSRGSLDFAEETVEASFSMIEAMMRAGSPQELVEIQQKFMQGQMERLGTRARSLGENTMKAAQDLTRPFES</sequence>
<evidence type="ECO:0000313" key="2">
    <source>
        <dbReference type="EMBL" id="ODN71513.1"/>
    </source>
</evidence>
<dbReference type="InterPro" id="IPR018968">
    <property type="entry name" value="Phasin"/>
</dbReference>
<evidence type="ECO:0000313" key="3">
    <source>
        <dbReference type="Proteomes" id="UP000094622"/>
    </source>
</evidence>
<dbReference type="Pfam" id="PF09361">
    <property type="entry name" value="Phasin_2"/>
    <property type="match status" value="1"/>
</dbReference>
<gene>
    <name evidence="2" type="ORF">A6302_01116</name>
</gene>
<dbReference type="EMBL" id="MCRJ01000019">
    <property type="protein sequence ID" value="ODN71513.1"/>
    <property type="molecule type" value="Genomic_DNA"/>
</dbReference>
<organism evidence="2 3">
    <name type="scientific">Methylobrevis pamukkalensis</name>
    <dbReference type="NCBI Taxonomy" id="1439726"/>
    <lineage>
        <taxon>Bacteria</taxon>
        <taxon>Pseudomonadati</taxon>
        <taxon>Pseudomonadota</taxon>
        <taxon>Alphaproteobacteria</taxon>
        <taxon>Hyphomicrobiales</taxon>
        <taxon>Pleomorphomonadaceae</taxon>
        <taxon>Methylobrevis</taxon>
    </lineage>
</organism>
<dbReference type="RefSeq" id="WP_069306114.1">
    <property type="nucleotide sequence ID" value="NZ_MCRJ01000019.1"/>
</dbReference>
<keyword evidence="3" id="KW-1185">Reference proteome</keyword>
<dbReference type="Proteomes" id="UP000094622">
    <property type="component" value="Unassembled WGS sequence"/>
</dbReference>
<protein>
    <submittedName>
        <fullName evidence="2">Phasin protein</fullName>
    </submittedName>
</protein>
<feature type="domain" description="Phasin" evidence="1">
    <location>
        <begin position="35"/>
        <end position="130"/>
    </location>
</feature>
<dbReference type="AlphaFoldDB" id="A0A1E3H5B9"/>
<evidence type="ECO:0000259" key="1">
    <source>
        <dbReference type="Pfam" id="PF09361"/>
    </source>
</evidence>